<proteinExistence type="predicted"/>
<evidence type="ECO:0000313" key="3">
    <source>
        <dbReference type="Proteomes" id="UP001139447"/>
    </source>
</evidence>
<accession>A0A9X1VUJ8</accession>
<evidence type="ECO:0000256" key="1">
    <source>
        <dbReference type="SAM" id="MobiDB-lite"/>
    </source>
</evidence>
<feature type="region of interest" description="Disordered" evidence="1">
    <location>
        <begin position="1"/>
        <end position="20"/>
    </location>
</feature>
<keyword evidence="3" id="KW-1185">Reference proteome</keyword>
<protein>
    <submittedName>
        <fullName evidence="2">Uncharacterized protein</fullName>
    </submittedName>
</protein>
<dbReference type="Proteomes" id="UP001139447">
    <property type="component" value="Unassembled WGS sequence"/>
</dbReference>
<comment type="caution">
    <text evidence="2">The sequence shown here is derived from an EMBL/GenBank/DDBJ whole genome shotgun (WGS) entry which is preliminary data.</text>
</comment>
<organism evidence="2 3">
    <name type="scientific">Variovorax terrae</name>
    <dbReference type="NCBI Taxonomy" id="2923278"/>
    <lineage>
        <taxon>Bacteria</taxon>
        <taxon>Pseudomonadati</taxon>
        <taxon>Pseudomonadota</taxon>
        <taxon>Betaproteobacteria</taxon>
        <taxon>Burkholderiales</taxon>
        <taxon>Comamonadaceae</taxon>
        <taxon>Variovorax</taxon>
    </lineage>
</organism>
<sequence length="20" mass="2353">MRRAGARRRPRRLFGSVPRG</sequence>
<dbReference type="AlphaFoldDB" id="A0A9X1VUJ8"/>
<dbReference type="EMBL" id="JALGBI010000001">
    <property type="protein sequence ID" value="MCJ0763602.1"/>
    <property type="molecule type" value="Genomic_DNA"/>
</dbReference>
<reference evidence="2" key="1">
    <citation type="submission" date="2022-03" db="EMBL/GenBank/DDBJ databases">
        <authorList>
            <person name="Woo C.Y."/>
        </authorList>
    </citation>
    <scope>NUCLEOTIDE SEQUENCE</scope>
    <source>
        <strain evidence="2">CYS-02</strain>
    </source>
</reference>
<gene>
    <name evidence="2" type="ORF">MMF98_10330</name>
</gene>
<name>A0A9X1VUJ8_9BURK</name>
<feature type="compositionally biased region" description="Basic residues" evidence="1">
    <location>
        <begin position="1"/>
        <end position="12"/>
    </location>
</feature>
<evidence type="ECO:0000313" key="2">
    <source>
        <dbReference type="EMBL" id="MCJ0763602.1"/>
    </source>
</evidence>